<feature type="compositionally biased region" description="Basic and acidic residues" evidence="5">
    <location>
        <begin position="641"/>
        <end position="661"/>
    </location>
</feature>
<evidence type="ECO:0000313" key="7">
    <source>
        <dbReference type="Ensembl" id="ENSAOCP00000065348.1"/>
    </source>
</evidence>
<dbReference type="Proteomes" id="UP001501940">
    <property type="component" value="Chromosome 10"/>
</dbReference>
<feature type="region of interest" description="Disordered" evidence="5">
    <location>
        <begin position="757"/>
        <end position="1367"/>
    </location>
</feature>
<evidence type="ECO:0000259" key="6">
    <source>
        <dbReference type="PROSITE" id="PS50023"/>
    </source>
</evidence>
<evidence type="ECO:0000256" key="4">
    <source>
        <dbReference type="PROSITE-ProRule" id="PRU00125"/>
    </source>
</evidence>
<dbReference type="Pfam" id="PF13634">
    <property type="entry name" value="Nucleoporin_FG"/>
    <property type="match status" value="4"/>
</dbReference>
<organism evidence="7 8">
    <name type="scientific">Amphiprion ocellaris</name>
    <name type="common">Clown anemonefish</name>
    <dbReference type="NCBI Taxonomy" id="80972"/>
    <lineage>
        <taxon>Eukaryota</taxon>
        <taxon>Metazoa</taxon>
        <taxon>Chordata</taxon>
        <taxon>Craniata</taxon>
        <taxon>Vertebrata</taxon>
        <taxon>Euteleostomi</taxon>
        <taxon>Actinopterygii</taxon>
        <taxon>Neopterygii</taxon>
        <taxon>Teleostei</taxon>
        <taxon>Neoteleostei</taxon>
        <taxon>Acanthomorphata</taxon>
        <taxon>Ovalentaria</taxon>
        <taxon>Pomacentridae</taxon>
        <taxon>Amphiprion</taxon>
    </lineage>
</organism>
<evidence type="ECO:0000313" key="8">
    <source>
        <dbReference type="Proteomes" id="UP001501940"/>
    </source>
</evidence>
<feature type="compositionally biased region" description="Polar residues" evidence="5">
    <location>
        <begin position="1194"/>
        <end position="1213"/>
    </location>
</feature>
<feature type="region of interest" description="Disordered" evidence="5">
    <location>
        <begin position="1425"/>
        <end position="1444"/>
    </location>
</feature>
<reference evidence="7" key="3">
    <citation type="submission" date="2025-09" db="UniProtKB">
        <authorList>
            <consortium name="Ensembl"/>
        </authorList>
    </citation>
    <scope>IDENTIFICATION</scope>
</reference>
<feature type="region of interest" description="Disordered" evidence="5">
    <location>
        <begin position="115"/>
        <end position="202"/>
    </location>
</feature>
<dbReference type="InterPro" id="IPR025574">
    <property type="entry name" value="Nucleoporin_FG_rpt"/>
</dbReference>
<feature type="compositionally biased region" description="Polar residues" evidence="5">
    <location>
        <begin position="390"/>
        <end position="405"/>
    </location>
</feature>
<dbReference type="SMART" id="SM00132">
    <property type="entry name" value="LIM"/>
    <property type="match status" value="1"/>
</dbReference>
<feature type="compositionally biased region" description="Polar residues" evidence="5">
    <location>
        <begin position="1096"/>
        <end position="1129"/>
    </location>
</feature>
<feature type="compositionally biased region" description="Basic and acidic residues" evidence="5">
    <location>
        <begin position="818"/>
        <end position="832"/>
    </location>
</feature>
<feature type="compositionally biased region" description="Polar residues" evidence="5">
    <location>
        <begin position="597"/>
        <end position="610"/>
    </location>
</feature>
<feature type="compositionally biased region" description="Polar residues" evidence="5">
    <location>
        <begin position="346"/>
        <end position="355"/>
    </location>
</feature>
<dbReference type="GO" id="GO:0005643">
    <property type="term" value="C:nuclear pore"/>
    <property type="evidence" value="ECO:0007669"/>
    <property type="project" value="UniProtKB-ARBA"/>
</dbReference>
<feature type="compositionally biased region" description="Polar residues" evidence="5">
    <location>
        <begin position="143"/>
        <end position="153"/>
    </location>
</feature>
<feature type="compositionally biased region" description="Polar residues" evidence="5">
    <location>
        <begin position="833"/>
        <end position="847"/>
    </location>
</feature>
<feature type="compositionally biased region" description="Basic and acidic residues" evidence="5">
    <location>
        <begin position="969"/>
        <end position="1006"/>
    </location>
</feature>
<feature type="compositionally biased region" description="Polar residues" evidence="5">
    <location>
        <begin position="1068"/>
        <end position="1084"/>
    </location>
</feature>
<keyword evidence="8" id="KW-1185">Reference proteome</keyword>
<dbReference type="GO" id="GO:0046872">
    <property type="term" value="F:metal ion binding"/>
    <property type="evidence" value="ECO:0007669"/>
    <property type="project" value="UniProtKB-KW"/>
</dbReference>
<feature type="region of interest" description="Disordered" evidence="5">
    <location>
        <begin position="322"/>
        <end position="469"/>
    </location>
</feature>
<feature type="compositionally biased region" description="Polar residues" evidence="5">
    <location>
        <begin position="423"/>
        <end position="434"/>
    </location>
</feature>
<feature type="compositionally biased region" description="Polar residues" evidence="5">
    <location>
        <begin position="953"/>
        <end position="963"/>
    </location>
</feature>
<keyword evidence="2 4" id="KW-0862">Zinc</keyword>
<keyword evidence="3 4" id="KW-0440">LIM domain</keyword>
<feature type="compositionally biased region" description="Polar residues" evidence="5">
    <location>
        <begin position="764"/>
        <end position="784"/>
    </location>
</feature>
<feature type="region of interest" description="Disordered" evidence="5">
    <location>
        <begin position="549"/>
        <end position="695"/>
    </location>
</feature>
<reference evidence="7 8" key="1">
    <citation type="submission" date="2022-01" db="EMBL/GenBank/DDBJ databases">
        <title>A chromosome-scale genome assembly of the false clownfish, Amphiprion ocellaris.</title>
        <authorList>
            <person name="Ryu T."/>
        </authorList>
    </citation>
    <scope>NUCLEOTIDE SEQUENCE [LARGE SCALE GENOMIC DNA]</scope>
</reference>
<feature type="compositionally biased region" description="Polar residues" evidence="5">
    <location>
        <begin position="677"/>
        <end position="688"/>
    </location>
</feature>
<sequence length="1553" mass="171481">METFGLRRTQSLKTLSDVQERSWVLPASTRWDRKSVSELVQHYQSCADLRSYDRAEQKAELAESCVDSREKDSLWGSRRSSNLSRSRSMDFLPQRQTSSTRALCALFESKANLQNYSSNPGLNSNNTGRDCHLQDRRGHNTLLKDTTTRSATQLDGGKPMNGLPESYNRTSKHTHDDKYSSSLTKGGSPTRPARDRISTSSSVRDRSALYLSRAAAIDSTGGSTQPEFIAAPATKVKTSKFRPPAKEMCSACLTPVYPMEKMVANKLILHNTCFCCKHCRKKLSLTNYSSLYGEFYCISHYQQLFKRKGNYDEGFGHMQHKNRWLQKNKGTDEPDAKSTPKVTKPKLSTSVTSRESPTDAIKLPAKESGNKNGTEFKGKLKMSWPPEKNNGLNLTQQTSASSLKKSGTDESDAKSTPKATKPKLSTSVTSTESPTDAIKLPAKESGNKNGTEFKGKLKMSWPPEKKDNEVNLTQQTCASSLKNKISEFGKAAAVAMSFSENRKSDKLNYKTDMRIKAVKEKSKAAGFISAEKLPIEKINLKTGNFQVKSSENSISVPSQKTLQSSVTPATKTNSPTPNRLDPNKVRKSVRFSPHVDVTQNDQSSKSSSGAEKNMLSDLPEQNKVTGISDNTNVDRLTSEISGEHQESEIYLEIPERKHQEEITNTSNKKSDVKEENSQQIPQTEITTPNKEKVDESLHTQNFSSTQDIMMQQEPVEKPDVPPRNLVNACESENLSIPQSPARNVTVVEVSLKKNENQLEKTDSINDQENSGDQKTPLARTNSLKGSAKQADKTKTKLGSWSKGKSPLSKFFTSSGSDKTNKAEPKDDKKPEVKTSSGLLGRLFQTSSEKPEDTKKTADERNNKTRADDKNTGKEKETKEMQKEKDKSQVSTLEPDVQNNTKVKSQPSEPNTLDSNCRSREPSNLPQIPASEPGDDQTAPAQTDVNPTGDKESNLQSSETTDLSVSDPETDSKDPPSLDTVHEESISELIPEKSSEDILNDPFKDDISGDSVSSAPVDPLAVQIITDESGQKPNKLLDASDEGEGKLCNKPHVNLNHEHPQDSSICLDLSNTTDDAFSSSLNDTQTKQEDVDLFGVDNQTNQQDLDPFSADNQTNQQDLDPLSADNQTKQQDLDPFGTDNQTKQQDLDPFSADNQTKQQDLDPFGTENQTKQQDLDPFGTDNQTKQQDLDPFGADNQTNQQDLDPFSADNQTKQQDLDPFGADNQTKQQDLNLFGANNETEQQDIDPFGAGNQTKQQDLDSFSAENQTKQLDLDLFGADNQTKHQDLDPFSANNETKQQDVDIFGADNQTKQQDLDHFSADNQTKQQDVDLFGEENQAKQQDVDPFGADNQAKQQDLDPFGADNQAKQQDLDPFGAENQAKQQDLDPFGADNQTNQQDVDPFGADNQTSKEDFNFDIFSSNDHLFTQPPTVNVSQGEGDTSTNQSSALTDDIFGISDVSSSADVLTLQPNSPATGQNTDSDLLNNLFGSDAPYSSAPSAQMDLFNGDIFASEEQLLPLSEPRNANVLVNSLVVSENNSAEQKTENNSWMDDLLG</sequence>
<proteinExistence type="predicted"/>
<feature type="compositionally biased region" description="Basic and acidic residues" evidence="5">
    <location>
        <begin position="192"/>
        <end position="202"/>
    </location>
</feature>
<feature type="compositionally biased region" description="Basic and acidic residues" evidence="5">
    <location>
        <begin position="848"/>
        <end position="887"/>
    </location>
</feature>
<reference evidence="7" key="2">
    <citation type="submission" date="2025-08" db="UniProtKB">
        <authorList>
            <consortium name="Ensembl"/>
        </authorList>
    </citation>
    <scope>IDENTIFICATION</scope>
</reference>
<evidence type="ECO:0000256" key="3">
    <source>
        <dbReference type="ARBA" id="ARBA00023038"/>
    </source>
</evidence>
<dbReference type="PROSITE" id="PS50023">
    <property type="entry name" value="LIM_DOMAIN_2"/>
    <property type="match status" value="1"/>
</dbReference>
<dbReference type="Ensembl" id="ENSAOCT00000050592.1">
    <property type="protein sequence ID" value="ENSAOCP00000065348.1"/>
    <property type="gene ID" value="ENSAOCG00000032671.1"/>
</dbReference>
<dbReference type="Pfam" id="PF00412">
    <property type="entry name" value="LIM"/>
    <property type="match status" value="1"/>
</dbReference>
<feature type="compositionally biased region" description="Basic and acidic residues" evidence="5">
    <location>
        <begin position="364"/>
        <end position="378"/>
    </location>
</feature>
<feature type="compositionally biased region" description="Basic and acidic residues" evidence="5">
    <location>
        <begin position="329"/>
        <end position="338"/>
    </location>
</feature>
<feature type="compositionally biased region" description="Polar residues" evidence="5">
    <location>
        <begin position="1250"/>
        <end position="1269"/>
    </location>
</feature>
<feature type="compositionally biased region" description="Polar residues" evidence="5">
    <location>
        <begin position="1222"/>
        <end position="1239"/>
    </location>
</feature>
<evidence type="ECO:0000256" key="1">
    <source>
        <dbReference type="ARBA" id="ARBA00022723"/>
    </source>
</evidence>
<dbReference type="GeneTree" id="ENSGT00940000158377"/>
<accession>A0AAQ5ZGZ1</accession>
<dbReference type="PANTHER" id="PTHR24206">
    <property type="entry name" value="OS06G0237300 PROTEIN"/>
    <property type="match status" value="1"/>
</dbReference>
<feature type="compositionally biased region" description="Polar residues" evidence="5">
    <location>
        <begin position="888"/>
        <end position="925"/>
    </location>
</feature>
<dbReference type="InterPro" id="IPR001781">
    <property type="entry name" value="Znf_LIM"/>
</dbReference>
<feature type="compositionally biased region" description="Polar residues" evidence="5">
    <location>
        <begin position="622"/>
        <end position="640"/>
    </location>
</feature>
<feature type="compositionally biased region" description="Polar residues" evidence="5">
    <location>
        <begin position="549"/>
        <end position="577"/>
    </location>
</feature>
<evidence type="ECO:0000256" key="5">
    <source>
        <dbReference type="SAM" id="MobiDB-lite"/>
    </source>
</evidence>
<feature type="domain" description="LIM zinc-binding" evidence="6">
    <location>
        <begin position="247"/>
        <end position="307"/>
    </location>
</feature>
<feature type="compositionally biased region" description="Basic and acidic residues" evidence="5">
    <location>
        <begin position="441"/>
        <end position="455"/>
    </location>
</feature>
<dbReference type="SUPFAM" id="SSF57716">
    <property type="entry name" value="Glucocorticoid receptor-like (DNA-binding domain)"/>
    <property type="match status" value="2"/>
</dbReference>
<feature type="compositionally biased region" description="Basic and acidic residues" evidence="5">
    <location>
        <begin position="129"/>
        <end position="138"/>
    </location>
</feature>
<name>A0AAQ5ZGZ1_AMPOC</name>
<evidence type="ECO:0000256" key="2">
    <source>
        <dbReference type="ARBA" id="ARBA00022833"/>
    </source>
</evidence>
<keyword evidence="1 4" id="KW-0479">Metal-binding</keyword>
<feature type="region of interest" description="Disordered" evidence="5">
    <location>
        <begin position="1383"/>
        <end position="1407"/>
    </location>
</feature>
<feature type="compositionally biased region" description="Basic and acidic residues" evidence="5">
    <location>
        <begin position="406"/>
        <end position="415"/>
    </location>
</feature>
<dbReference type="Gene3D" id="2.10.110.10">
    <property type="entry name" value="Cysteine Rich Protein"/>
    <property type="match status" value="1"/>
</dbReference>
<protein>
    <recommendedName>
        <fullName evidence="6">LIM zinc-binding domain-containing protein</fullName>
    </recommendedName>
</protein>
<feature type="region of interest" description="Disordered" evidence="5">
    <location>
        <begin position="1534"/>
        <end position="1553"/>
    </location>
</feature>
<feature type="compositionally biased region" description="Polar residues" evidence="5">
    <location>
        <begin position="115"/>
        <end position="128"/>
    </location>
</feature>